<accession>I3T6J6</accession>
<evidence type="ECO:0000313" key="1">
    <source>
        <dbReference type="EMBL" id="AFK48138.1"/>
    </source>
</evidence>
<name>I3T6J6_LOTJA</name>
<dbReference type="EMBL" id="BT148344">
    <property type="protein sequence ID" value="AFK48138.1"/>
    <property type="molecule type" value="mRNA"/>
</dbReference>
<reference evidence="1" key="1">
    <citation type="submission" date="2012-05" db="EMBL/GenBank/DDBJ databases">
        <authorList>
            <person name="Krishnakumar V."/>
            <person name="Cheung F."/>
            <person name="Xiao Y."/>
            <person name="Chan A."/>
            <person name="Moskal W.A."/>
            <person name="Town C.D."/>
        </authorList>
    </citation>
    <scope>NUCLEOTIDE SEQUENCE</scope>
</reference>
<dbReference type="GO" id="GO:0009507">
    <property type="term" value="C:chloroplast"/>
    <property type="evidence" value="ECO:0007669"/>
    <property type="project" value="TreeGrafter"/>
</dbReference>
<proteinExistence type="evidence at transcript level"/>
<dbReference type="PANTHER" id="PTHR35483:SF1">
    <property type="entry name" value="GLYCINE-RICH PROTEIN-RELATED"/>
    <property type="match status" value="1"/>
</dbReference>
<protein>
    <submittedName>
        <fullName evidence="1">Uncharacterized protein</fullName>
    </submittedName>
</protein>
<organism evidence="1">
    <name type="scientific">Lotus japonicus</name>
    <name type="common">Lotus corniculatus var. japonicus</name>
    <dbReference type="NCBI Taxonomy" id="34305"/>
    <lineage>
        <taxon>Eukaryota</taxon>
        <taxon>Viridiplantae</taxon>
        <taxon>Streptophyta</taxon>
        <taxon>Embryophyta</taxon>
        <taxon>Tracheophyta</taxon>
        <taxon>Spermatophyta</taxon>
        <taxon>Magnoliopsida</taxon>
        <taxon>eudicotyledons</taxon>
        <taxon>Gunneridae</taxon>
        <taxon>Pentapetalae</taxon>
        <taxon>rosids</taxon>
        <taxon>fabids</taxon>
        <taxon>Fabales</taxon>
        <taxon>Fabaceae</taxon>
        <taxon>Papilionoideae</taxon>
        <taxon>50 kb inversion clade</taxon>
        <taxon>NPAAA clade</taxon>
        <taxon>Hologalegina</taxon>
        <taxon>robinioid clade</taxon>
        <taxon>Loteae</taxon>
        <taxon>Lotus</taxon>
    </lineage>
</organism>
<sequence>MKTVQVAARQPVIPVESKFSARKPVIPVKNKSQSHHLTSLPCISSMNAFPLSRTSLRPGARPAFGLPYLPVLKSQQPFHVCLAGGKGMMGSNEDSRWKSPEAEIEKLKGDFAGLSDEIQQIILATIGFILVYICVIDGVELAKLSKDILKYLFGGTQSLRLKKAIYKWTRFFKLLTGNRKVLKNELEEAPTQRNNLDYYHDDVLRNYMKPNSDA</sequence>
<dbReference type="AlphaFoldDB" id="I3T6J6"/>
<dbReference type="PANTHER" id="PTHR35483">
    <property type="entry name" value="NUCLEUSENVELOPE PROTEIN"/>
    <property type="match status" value="1"/>
</dbReference>